<feature type="domain" description="Enoyl reductase (ER)" evidence="1">
    <location>
        <begin position="15"/>
        <end position="350"/>
    </location>
</feature>
<dbReference type="Pfam" id="PF08240">
    <property type="entry name" value="ADH_N"/>
    <property type="match status" value="1"/>
</dbReference>
<accession>A0A8K0XPR0</accession>
<dbReference type="GO" id="GO:0016651">
    <property type="term" value="F:oxidoreductase activity, acting on NAD(P)H"/>
    <property type="evidence" value="ECO:0007669"/>
    <property type="project" value="InterPro"/>
</dbReference>
<dbReference type="SUPFAM" id="SSF50129">
    <property type="entry name" value="GroES-like"/>
    <property type="match status" value="1"/>
</dbReference>
<dbReference type="InterPro" id="IPR047122">
    <property type="entry name" value="Trans-enoyl_RdTase-like"/>
</dbReference>
<gene>
    <name evidence="2" type="ORF">BXZ70DRAFT_907840</name>
</gene>
<name>A0A8K0XPR0_9AGAR</name>
<evidence type="ECO:0000313" key="3">
    <source>
        <dbReference type="Proteomes" id="UP000813824"/>
    </source>
</evidence>
<dbReference type="Gene3D" id="3.90.180.10">
    <property type="entry name" value="Medium-chain alcohol dehydrogenases, catalytic domain"/>
    <property type="match status" value="1"/>
</dbReference>
<dbReference type="InterPro" id="IPR020843">
    <property type="entry name" value="ER"/>
</dbReference>
<dbReference type="InterPro" id="IPR013154">
    <property type="entry name" value="ADH-like_N"/>
</dbReference>
<proteinExistence type="predicted"/>
<dbReference type="PANTHER" id="PTHR45348">
    <property type="entry name" value="HYPOTHETICAL OXIDOREDUCTASE (EUROFUNG)"/>
    <property type="match status" value="1"/>
</dbReference>
<comment type="caution">
    <text evidence="2">The sequence shown here is derived from an EMBL/GenBank/DDBJ whole genome shotgun (WGS) entry which is preliminary data.</text>
</comment>
<dbReference type="EMBL" id="JAEVFJ010000018">
    <property type="protein sequence ID" value="KAH8099845.1"/>
    <property type="molecule type" value="Genomic_DNA"/>
</dbReference>
<dbReference type="SUPFAM" id="SSF51735">
    <property type="entry name" value="NAD(P)-binding Rossmann-fold domains"/>
    <property type="match status" value="1"/>
</dbReference>
<keyword evidence="3" id="KW-1185">Reference proteome</keyword>
<organism evidence="2 3">
    <name type="scientific">Cristinia sonorae</name>
    <dbReference type="NCBI Taxonomy" id="1940300"/>
    <lineage>
        <taxon>Eukaryota</taxon>
        <taxon>Fungi</taxon>
        <taxon>Dikarya</taxon>
        <taxon>Basidiomycota</taxon>
        <taxon>Agaricomycotina</taxon>
        <taxon>Agaricomycetes</taxon>
        <taxon>Agaricomycetidae</taxon>
        <taxon>Agaricales</taxon>
        <taxon>Pleurotineae</taxon>
        <taxon>Stephanosporaceae</taxon>
        <taxon>Cristinia</taxon>
    </lineage>
</organism>
<dbReference type="InterPro" id="IPR011032">
    <property type="entry name" value="GroES-like_sf"/>
</dbReference>
<dbReference type="InterPro" id="IPR013149">
    <property type="entry name" value="ADH-like_C"/>
</dbReference>
<dbReference type="Pfam" id="PF00107">
    <property type="entry name" value="ADH_zinc_N"/>
    <property type="match status" value="1"/>
</dbReference>
<dbReference type="Proteomes" id="UP000813824">
    <property type="component" value="Unassembled WGS sequence"/>
</dbReference>
<protein>
    <submittedName>
        <fullName evidence="2">GroES-like protein</fullName>
    </submittedName>
</protein>
<dbReference type="Gene3D" id="3.40.50.720">
    <property type="entry name" value="NAD(P)-binding Rossmann-like Domain"/>
    <property type="match status" value="1"/>
</dbReference>
<dbReference type="InterPro" id="IPR036291">
    <property type="entry name" value="NAD(P)-bd_dom_sf"/>
</dbReference>
<reference evidence="2" key="1">
    <citation type="journal article" date="2021" name="New Phytol.">
        <title>Evolutionary innovations through gain and loss of genes in the ectomycorrhizal Boletales.</title>
        <authorList>
            <person name="Wu G."/>
            <person name="Miyauchi S."/>
            <person name="Morin E."/>
            <person name="Kuo A."/>
            <person name="Drula E."/>
            <person name="Varga T."/>
            <person name="Kohler A."/>
            <person name="Feng B."/>
            <person name="Cao Y."/>
            <person name="Lipzen A."/>
            <person name="Daum C."/>
            <person name="Hundley H."/>
            <person name="Pangilinan J."/>
            <person name="Johnson J."/>
            <person name="Barry K."/>
            <person name="LaButti K."/>
            <person name="Ng V."/>
            <person name="Ahrendt S."/>
            <person name="Min B."/>
            <person name="Choi I.G."/>
            <person name="Park H."/>
            <person name="Plett J.M."/>
            <person name="Magnuson J."/>
            <person name="Spatafora J.W."/>
            <person name="Nagy L.G."/>
            <person name="Henrissat B."/>
            <person name="Grigoriev I.V."/>
            <person name="Yang Z.L."/>
            <person name="Xu J."/>
            <person name="Martin F.M."/>
        </authorList>
    </citation>
    <scope>NUCLEOTIDE SEQUENCE</scope>
    <source>
        <strain evidence="2">KKN 215</strain>
    </source>
</reference>
<dbReference type="OrthoDB" id="10257049at2759"/>
<sequence>MSIIPETMKAAVVQADKTMTIVDVPVPSIDETEILVRTTAVAQNPTDWKHVRLMTHPGTIVGVDFAGVVVKIGDAVSGVSVGDRVAGFVHGGQYKDRGAFAEYVKAAGDLVWKIPEGTSDEQAAAVNVGAWTAAQMLFSPRYLNLIEPPEKVTGVEWVFIYGGSTSVGLYAIQLAHLAGYKVATVASPKNHALLKTYGADVVHDYRDPDAISKVKAATNDSIHYGIDTISELETQKFSVQVLAEGPGKIVVSLGIYPEATQLRSDVEFSNSLLYTVLNREFYNAAFGGTMPAFPEDNKHMVNFVKKLPELVKSGALLPNPLKYFDGGLSGINAGFDYMIAGKNSAEKIVFRI</sequence>
<evidence type="ECO:0000313" key="2">
    <source>
        <dbReference type="EMBL" id="KAH8099845.1"/>
    </source>
</evidence>
<dbReference type="CDD" id="cd08249">
    <property type="entry name" value="enoyl_reductase_like"/>
    <property type="match status" value="1"/>
</dbReference>
<dbReference type="PANTHER" id="PTHR45348:SF2">
    <property type="entry name" value="ZINC-TYPE ALCOHOL DEHYDROGENASE-LIKE PROTEIN C2E1P3.01"/>
    <property type="match status" value="1"/>
</dbReference>
<dbReference type="AlphaFoldDB" id="A0A8K0XPR0"/>
<dbReference type="SMART" id="SM00829">
    <property type="entry name" value="PKS_ER"/>
    <property type="match status" value="1"/>
</dbReference>
<evidence type="ECO:0000259" key="1">
    <source>
        <dbReference type="SMART" id="SM00829"/>
    </source>
</evidence>